<name>A0A3L6R2Z8_PANMI</name>
<reference evidence="3" key="1">
    <citation type="journal article" date="2019" name="Nat. Commun.">
        <title>The genome of broomcorn millet.</title>
        <authorList>
            <person name="Zou C."/>
            <person name="Miki D."/>
            <person name="Li D."/>
            <person name="Tang Q."/>
            <person name="Xiao L."/>
            <person name="Rajput S."/>
            <person name="Deng P."/>
            <person name="Jia W."/>
            <person name="Huang R."/>
            <person name="Zhang M."/>
            <person name="Sun Y."/>
            <person name="Hu J."/>
            <person name="Fu X."/>
            <person name="Schnable P.S."/>
            <person name="Li F."/>
            <person name="Zhang H."/>
            <person name="Feng B."/>
            <person name="Zhu X."/>
            <person name="Liu R."/>
            <person name="Schnable J.C."/>
            <person name="Zhu J.-K."/>
            <person name="Zhang H."/>
        </authorList>
    </citation>
    <scope>NUCLEOTIDE SEQUENCE [LARGE SCALE GENOMIC DNA]</scope>
</reference>
<feature type="compositionally biased region" description="Low complexity" evidence="1">
    <location>
        <begin position="1"/>
        <end position="18"/>
    </location>
</feature>
<proteinExistence type="predicted"/>
<dbReference type="Proteomes" id="UP000275267">
    <property type="component" value="Unassembled WGS sequence"/>
</dbReference>
<protein>
    <submittedName>
        <fullName evidence="2">Uncharacterized protein</fullName>
    </submittedName>
</protein>
<dbReference type="AlphaFoldDB" id="A0A3L6R2Z8"/>
<feature type="region of interest" description="Disordered" evidence="1">
    <location>
        <begin position="164"/>
        <end position="192"/>
    </location>
</feature>
<comment type="caution">
    <text evidence="2">The sequence shown here is derived from an EMBL/GenBank/DDBJ whole genome shotgun (WGS) entry which is preliminary data.</text>
</comment>
<sequence>MVAIASPSAPPASASTSSGLDERAPHERTACPSTSTPSSRRGGHGRVRLRADGRRGPVHDPPGSEPLPAAESSLFHDHPTPPVGASLPVYVSDGTRRWAINQQGARPGSVGGRPEAGNDAFPGSGIGPGARGTRNGRRRDVIGTARSEEVGVRRLTEGEWIDKMPTWSYDDDGRSSNRRTRPGRVQHLLGAP</sequence>
<feature type="region of interest" description="Disordered" evidence="1">
    <location>
        <begin position="1"/>
        <end position="88"/>
    </location>
</feature>
<dbReference type="EMBL" id="PQIB02000010">
    <property type="protein sequence ID" value="RLM93318.1"/>
    <property type="molecule type" value="Genomic_DNA"/>
</dbReference>
<evidence type="ECO:0000256" key="1">
    <source>
        <dbReference type="SAM" id="MobiDB-lite"/>
    </source>
</evidence>
<gene>
    <name evidence="2" type="ORF">C2845_PM08G10290</name>
</gene>
<dbReference type="OrthoDB" id="43744at2759"/>
<feature type="region of interest" description="Disordered" evidence="1">
    <location>
        <begin position="100"/>
        <end position="139"/>
    </location>
</feature>
<evidence type="ECO:0000313" key="3">
    <source>
        <dbReference type="Proteomes" id="UP000275267"/>
    </source>
</evidence>
<keyword evidence="3" id="KW-1185">Reference proteome</keyword>
<feature type="compositionally biased region" description="Basic and acidic residues" evidence="1">
    <location>
        <begin position="20"/>
        <end position="29"/>
    </location>
</feature>
<feature type="compositionally biased region" description="Basic and acidic residues" evidence="1">
    <location>
        <begin position="49"/>
        <end position="58"/>
    </location>
</feature>
<accession>A0A3L6R2Z8</accession>
<organism evidence="2 3">
    <name type="scientific">Panicum miliaceum</name>
    <name type="common">Proso millet</name>
    <name type="synonym">Broomcorn millet</name>
    <dbReference type="NCBI Taxonomy" id="4540"/>
    <lineage>
        <taxon>Eukaryota</taxon>
        <taxon>Viridiplantae</taxon>
        <taxon>Streptophyta</taxon>
        <taxon>Embryophyta</taxon>
        <taxon>Tracheophyta</taxon>
        <taxon>Spermatophyta</taxon>
        <taxon>Magnoliopsida</taxon>
        <taxon>Liliopsida</taxon>
        <taxon>Poales</taxon>
        <taxon>Poaceae</taxon>
        <taxon>PACMAD clade</taxon>
        <taxon>Panicoideae</taxon>
        <taxon>Panicodae</taxon>
        <taxon>Paniceae</taxon>
        <taxon>Panicinae</taxon>
        <taxon>Panicum</taxon>
        <taxon>Panicum sect. Panicum</taxon>
    </lineage>
</organism>
<evidence type="ECO:0000313" key="2">
    <source>
        <dbReference type="EMBL" id="RLM93318.1"/>
    </source>
</evidence>